<evidence type="ECO:0000256" key="2">
    <source>
        <dbReference type="SAM" id="Phobius"/>
    </source>
</evidence>
<evidence type="ECO:0000259" key="4">
    <source>
        <dbReference type="Pfam" id="PF24854"/>
    </source>
</evidence>
<keyword evidence="2" id="KW-1133">Transmembrane helix</keyword>
<feature type="chain" id="PRO_5025482745" description="DUF7728 domain-containing protein" evidence="3">
    <location>
        <begin position="18"/>
        <end position="385"/>
    </location>
</feature>
<proteinExistence type="predicted"/>
<dbReference type="EMBL" id="MU004181">
    <property type="protein sequence ID" value="KAF2503081.1"/>
    <property type="molecule type" value="Genomic_DNA"/>
</dbReference>
<keyword evidence="2" id="KW-0812">Transmembrane</keyword>
<dbReference type="Proteomes" id="UP000799750">
    <property type="component" value="Unassembled WGS sequence"/>
</dbReference>
<dbReference type="InterPro" id="IPR056145">
    <property type="entry name" value="DUF7728"/>
</dbReference>
<keyword evidence="6" id="KW-1185">Reference proteome</keyword>
<sequence>MRSFLSLASFFAAGALASHLGPTSDDWRDYQWSYYPENTADELKELGLPLPEIAAPITTVHEHDNYVVKLECLGCPFRVREYGVRGEHWQENPQDNSLLFNFSIAEDKHSLLVNGRQIYPLALPAKIYSFQVPANLSANVMHKMVDMRMMDSSWMVGTQYGSFEISFEHTTMMTNERLVQLLQFDITHAEIRGENPGVALLNQPKQKLIQLKLSHENIQEGLKIKSIELVEQGEKMTHAIMPCGKEAPRFTQVFRFTEWDYYGHIGTLKWTWNKTIGETGDWISDHSFLLAALAIVLIVLKRRINQRRKAKRAIDDPEAALLIVEDDEEAAPEPVQDEQQAEPKLEEVVFAEKMLDEAAPVVESKKEEGEAETTVSDESKPSLLN</sequence>
<feature type="signal peptide" evidence="3">
    <location>
        <begin position="1"/>
        <end position="17"/>
    </location>
</feature>
<keyword evidence="3" id="KW-0732">Signal</keyword>
<accession>A0A6A6RET3</accession>
<feature type="domain" description="DUF7728" evidence="4">
    <location>
        <begin position="66"/>
        <end position="191"/>
    </location>
</feature>
<dbReference type="Pfam" id="PF24854">
    <property type="entry name" value="DUF7728"/>
    <property type="match status" value="1"/>
</dbReference>
<evidence type="ECO:0000256" key="3">
    <source>
        <dbReference type="SAM" id="SignalP"/>
    </source>
</evidence>
<keyword evidence="2" id="KW-0472">Membrane</keyword>
<evidence type="ECO:0000313" key="6">
    <source>
        <dbReference type="Proteomes" id="UP000799750"/>
    </source>
</evidence>
<evidence type="ECO:0000256" key="1">
    <source>
        <dbReference type="SAM" id="MobiDB-lite"/>
    </source>
</evidence>
<gene>
    <name evidence="5" type="ORF">BU16DRAFT_555105</name>
</gene>
<feature type="region of interest" description="Disordered" evidence="1">
    <location>
        <begin position="359"/>
        <end position="385"/>
    </location>
</feature>
<dbReference type="AlphaFoldDB" id="A0A6A6RET3"/>
<protein>
    <recommendedName>
        <fullName evidence="4">DUF7728 domain-containing protein</fullName>
    </recommendedName>
</protein>
<dbReference type="OrthoDB" id="5409353at2759"/>
<reference evidence="5" key="1">
    <citation type="journal article" date="2020" name="Stud. Mycol.">
        <title>101 Dothideomycetes genomes: a test case for predicting lifestyles and emergence of pathogens.</title>
        <authorList>
            <person name="Haridas S."/>
            <person name="Albert R."/>
            <person name="Binder M."/>
            <person name="Bloem J."/>
            <person name="Labutti K."/>
            <person name="Salamov A."/>
            <person name="Andreopoulos B."/>
            <person name="Baker S."/>
            <person name="Barry K."/>
            <person name="Bills G."/>
            <person name="Bluhm B."/>
            <person name="Cannon C."/>
            <person name="Castanera R."/>
            <person name="Culley D."/>
            <person name="Daum C."/>
            <person name="Ezra D."/>
            <person name="Gonzalez J."/>
            <person name="Henrissat B."/>
            <person name="Kuo A."/>
            <person name="Liang C."/>
            <person name="Lipzen A."/>
            <person name="Lutzoni F."/>
            <person name="Magnuson J."/>
            <person name="Mondo S."/>
            <person name="Nolan M."/>
            <person name="Ohm R."/>
            <person name="Pangilinan J."/>
            <person name="Park H.-J."/>
            <person name="Ramirez L."/>
            <person name="Alfaro M."/>
            <person name="Sun H."/>
            <person name="Tritt A."/>
            <person name="Yoshinaga Y."/>
            <person name="Zwiers L.-H."/>
            <person name="Turgeon B."/>
            <person name="Goodwin S."/>
            <person name="Spatafora J."/>
            <person name="Crous P."/>
            <person name="Grigoriev I."/>
        </authorList>
    </citation>
    <scope>NUCLEOTIDE SEQUENCE</scope>
    <source>
        <strain evidence="5">CBS 269.34</strain>
    </source>
</reference>
<evidence type="ECO:0000313" key="5">
    <source>
        <dbReference type="EMBL" id="KAF2503081.1"/>
    </source>
</evidence>
<feature type="transmembrane region" description="Helical" evidence="2">
    <location>
        <begin position="282"/>
        <end position="300"/>
    </location>
</feature>
<name>A0A6A6RET3_9PEZI</name>
<organism evidence="5 6">
    <name type="scientific">Lophium mytilinum</name>
    <dbReference type="NCBI Taxonomy" id="390894"/>
    <lineage>
        <taxon>Eukaryota</taxon>
        <taxon>Fungi</taxon>
        <taxon>Dikarya</taxon>
        <taxon>Ascomycota</taxon>
        <taxon>Pezizomycotina</taxon>
        <taxon>Dothideomycetes</taxon>
        <taxon>Pleosporomycetidae</taxon>
        <taxon>Mytilinidiales</taxon>
        <taxon>Mytilinidiaceae</taxon>
        <taxon>Lophium</taxon>
    </lineage>
</organism>